<dbReference type="Proteomes" id="UP001646157">
    <property type="component" value="Unassembled WGS sequence"/>
</dbReference>
<proteinExistence type="predicted"/>
<keyword evidence="1" id="KW-0175">Coiled coil</keyword>
<protein>
    <recommendedName>
        <fullName evidence="4">YlqD protein</fullName>
    </recommendedName>
</protein>
<evidence type="ECO:0008006" key="4">
    <source>
        <dbReference type="Google" id="ProtNLM"/>
    </source>
</evidence>
<sequence>MKILQKITIKQVLTEESKRTLINKYEGRKHQLQKECDQLRFELKKLEKSKRFSSQSLKDNFEKEMSVRQEKIKLVDFQLEQLHILPLESELKEKEVQGIVDIDIGDNWDEQTLEKTIVVKNGIVTEIR</sequence>
<keyword evidence="3" id="KW-1185">Reference proteome</keyword>
<organism evidence="2 3">
    <name type="scientific">Rossellomorea pakistanensis</name>
    <dbReference type="NCBI Taxonomy" id="992288"/>
    <lineage>
        <taxon>Bacteria</taxon>
        <taxon>Bacillati</taxon>
        <taxon>Bacillota</taxon>
        <taxon>Bacilli</taxon>
        <taxon>Bacillales</taxon>
        <taxon>Bacillaceae</taxon>
        <taxon>Rossellomorea</taxon>
    </lineage>
</organism>
<feature type="coiled-coil region" evidence="1">
    <location>
        <begin position="22"/>
        <end position="49"/>
    </location>
</feature>
<dbReference type="Gene3D" id="6.10.140.1110">
    <property type="match status" value="1"/>
</dbReference>
<comment type="caution">
    <text evidence="2">The sequence shown here is derived from an EMBL/GenBank/DDBJ whole genome shotgun (WGS) entry which is preliminary data.</text>
</comment>
<evidence type="ECO:0000313" key="2">
    <source>
        <dbReference type="EMBL" id="MBM7586808.1"/>
    </source>
</evidence>
<name>A0ABS2NG60_9BACI</name>
<dbReference type="InterPro" id="IPR021297">
    <property type="entry name" value="YlqD"/>
</dbReference>
<evidence type="ECO:0000256" key="1">
    <source>
        <dbReference type="SAM" id="Coils"/>
    </source>
</evidence>
<dbReference type="RefSeq" id="WP_205173982.1">
    <property type="nucleotide sequence ID" value="NZ_JAFBDZ010000003.1"/>
</dbReference>
<evidence type="ECO:0000313" key="3">
    <source>
        <dbReference type="Proteomes" id="UP001646157"/>
    </source>
</evidence>
<gene>
    <name evidence="2" type="ORF">JOC86_003360</name>
</gene>
<accession>A0ABS2NG60</accession>
<dbReference type="EMBL" id="JAFBDZ010000003">
    <property type="protein sequence ID" value="MBM7586808.1"/>
    <property type="molecule type" value="Genomic_DNA"/>
</dbReference>
<dbReference type="Pfam" id="PF11068">
    <property type="entry name" value="YlqD"/>
    <property type="match status" value="1"/>
</dbReference>
<reference evidence="2 3" key="1">
    <citation type="submission" date="2021-01" db="EMBL/GenBank/DDBJ databases">
        <title>Genomic Encyclopedia of Type Strains, Phase IV (KMG-IV): sequencing the most valuable type-strain genomes for metagenomic binning, comparative biology and taxonomic classification.</title>
        <authorList>
            <person name="Goeker M."/>
        </authorList>
    </citation>
    <scope>NUCLEOTIDE SEQUENCE [LARGE SCALE GENOMIC DNA]</scope>
    <source>
        <strain evidence="2 3">DSM 24834</strain>
    </source>
</reference>